<sequence>MTSVRIATVIVHLIAICRPRITVKRVRRTRAIRRDGNPAGFGSVLFRAPFGPTPVSTDTGCRDYAKILRLPLFQDLSIFTLPNPSQPHTLYVALGIAIVVLVVAQRIPIVRTLVNIGMTLVMVGLLFVAVDQRRQFDPYVGKIARFLKIEDQQVVGGEVRIRMSPDGHFWARATIDGVSQRLLIDSGATITAISEKTADAAGIAASVGVVPIVLQTANGSIAAKTGNISELKLGAIVARDLQVVVSPAFGDTNVLGMNFLSRLASWRVEENTLILVPHHPQKVEA</sequence>
<keyword evidence="1" id="KW-1133">Transmembrane helix</keyword>
<dbReference type="InterPro" id="IPR021109">
    <property type="entry name" value="Peptidase_aspartic_dom_sf"/>
</dbReference>
<dbReference type="GO" id="GO:0006508">
    <property type="term" value="P:proteolysis"/>
    <property type="evidence" value="ECO:0007669"/>
    <property type="project" value="UniProtKB-KW"/>
</dbReference>
<evidence type="ECO:0000313" key="3">
    <source>
        <dbReference type="Proteomes" id="UP000249555"/>
    </source>
</evidence>
<gene>
    <name evidence="2" type="ORF">DI640_06410</name>
</gene>
<organism evidence="2 3">
    <name type="scientific">Sphingomonas taxi</name>
    <dbReference type="NCBI Taxonomy" id="1549858"/>
    <lineage>
        <taxon>Bacteria</taxon>
        <taxon>Pseudomonadati</taxon>
        <taxon>Pseudomonadota</taxon>
        <taxon>Alphaproteobacteria</taxon>
        <taxon>Sphingomonadales</taxon>
        <taxon>Sphingomonadaceae</taxon>
        <taxon>Sphingomonas</taxon>
    </lineage>
</organism>
<dbReference type="SUPFAM" id="SSF50630">
    <property type="entry name" value="Acid proteases"/>
    <property type="match status" value="1"/>
</dbReference>
<comment type="caution">
    <text evidence="2">The sequence shown here is derived from an EMBL/GenBank/DDBJ whole genome shotgun (WGS) entry which is preliminary data.</text>
</comment>
<dbReference type="EMBL" id="QFMX01000005">
    <property type="protein sequence ID" value="PZO74880.1"/>
    <property type="molecule type" value="Genomic_DNA"/>
</dbReference>
<keyword evidence="1" id="KW-0812">Transmembrane</keyword>
<feature type="transmembrane region" description="Helical" evidence="1">
    <location>
        <begin position="89"/>
        <end position="107"/>
    </location>
</feature>
<dbReference type="AlphaFoldDB" id="A0A2W4YXQ7"/>
<keyword evidence="1" id="KW-0472">Membrane</keyword>
<dbReference type="PROSITE" id="PS00141">
    <property type="entry name" value="ASP_PROTEASE"/>
    <property type="match status" value="1"/>
</dbReference>
<proteinExistence type="predicted"/>
<evidence type="ECO:0000313" key="2">
    <source>
        <dbReference type="EMBL" id="PZO74880.1"/>
    </source>
</evidence>
<dbReference type="InterPro" id="IPR011969">
    <property type="entry name" value="Clan_AA_Asp_peptidase_C"/>
</dbReference>
<feature type="transmembrane region" description="Helical" evidence="1">
    <location>
        <begin position="113"/>
        <end position="130"/>
    </location>
</feature>
<reference evidence="2 3" key="1">
    <citation type="submission" date="2017-08" db="EMBL/GenBank/DDBJ databases">
        <title>Infants hospitalized years apart are colonized by the same room-sourced microbial strains.</title>
        <authorList>
            <person name="Brooks B."/>
            <person name="Olm M.R."/>
            <person name="Firek B.A."/>
            <person name="Baker R."/>
            <person name="Thomas B.C."/>
            <person name="Morowitz M.J."/>
            <person name="Banfield J.F."/>
        </authorList>
    </citation>
    <scope>NUCLEOTIDE SEQUENCE [LARGE SCALE GENOMIC DNA]</scope>
    <source>
        <strain evidence="2">S2_018_000_R3_119</strain>
    </source>
</reference>
<keyword evidence="2" id="KW-0378">Hydrolase</keyword>
<dbReference type="Pfam" id="PF13975">
    <property type="entry name" value="gag-asp_proteas"/>
    <property type="match status" value="1"/>
</dbReference>
<protein>
    <submittedName>
        <fullName evidence="2">TIGR02281 family clan AA aspartic protease</fullName>
    </submittedName>
</protein>
<accession>A0A2W4YXQ7</accession>
<evidence type="ECO:0000256" key="1">
    <source>
        <dbReference type="SAM" id="Phobius"/>
    </source>
</evidence>
<name>A0A2W4YXQ7_9SPHN</name>
<dbReference type="Gene3D" id="2.40.70.10">
    <property type="entry name" value="Acid Proteases"/>
    <property type="match status" value="1"/>
</dbReference>
<dbReference type="Proteomes" id="UP000249555">
    <property type="component" value="Unassembled WGS sequence"/>
</dbReference>
<keyword evidence="2" id="KW-0645">Protease</keyword>
<dbReference type="NCBIfam" id="TIGR02281">
    <property type="entry name" value="clan_AA_DTGA"/>
    <property type="match status" value="1"/>
</dbReference>
<dbReference type="CDD" id="cd05483">
    <property type="entry name" value="retropepsin_like_bacteria"/>
    <property type="match status" value="1"/>
</dbReference>
<dbReference type="InterPro" id="IPR034122">
    <property type="entry name" value="Retropepsin-like_bacterial"/>
</dbReference>
<dbReference type="GO" id="GO:0004190">
    <property type="term" value="F:aspartic-type endopeptidase activity"/>
    <property type="evidence" value="ECO:0007669"/>
    <property type="project" value="InterPro"/>
</dbReference>
<dbReference type="InterPro" id="IPR001969">
    <property type="entry name" value="Aspartic_peptidase_AS"/>
</dbReference>